<feature type="transmembrane region" description="Helical" evidence="2">
    <location>
        <begin position="185"/>
        <end position="211"/>
    </location>
</feature>
<keyword evidence="2" id="KW-1133">Transmembrane helix</keyword>
<protein>
    <submittedName>
        <fullName evidence="3">SLCO4A</fullName>
    </submittedName>
</protein>
<dbReference type="OrthoDB" id="5062115at2759"/>
<feature type="transmembrane region" description="Helical" evidence="2">
    <location>
        <begin position="82"/>
        <end position="104"/>
    </location>
</feature>
<dbReference type="PANTHER" id="PTHR11388">
    <property type="entry name" value="ORGANIC ANION TRANSPORTER"/>
    <property type="match status" value="1"/>
</dbReference>
<sequence length="212" mass="24839">MIFFLKIYFIFSLCSLYFLFFHSNSIGFVLNGLNSVNATSLERRFGLNSSNIGMIASVYDISAALFGVLISYLCSRGHKPRWLGVSIIIMGLGSLIMSLPHFTTDLYKMGQEIVVDQSLCSVDIFLSFFFIPLGHLSFFLSYSFETSFFFLSYSFETSFFLFLFLWDIFLSFLFFLFLWDIFLSFFLFFFLSHSFETSFFFFLIFFLSFLFL</sequence>
<proteinExistence type="predicted"/>
<dbReference type="InterPro" id="IPR004156">
    <property type="entry name" value="OATP"/>
</dbReference>
<comment type="caution">
    <text evidence="3">The sequence shown here is derived from an EMBL/GenBank/DDBJ whole genome shotgun (WGS) entry which is preliminary data.</text>
</comment>
<dbReference type="PANTHER" id="PTHR11388:SF100">
    <property type="entry name" value="SOLUTE CARRIER ORGANIC ANION TRANSPORTER FAMILY MEMBER 4A1"/>
    <property type="match status" value="1"/>
</dbReference>
<dbReference type="InterPro" id="IPR036259">
    <property type="entry name" value="MFS_trans_sf"/>
</dbReference>
<organism evidence="3 4">
    <name type="scientific">Acanthosepion pharaonis</name>
    <name type="common">Pharaoh cuttlefish</name>
    <name type="synonym">Sepia pharaonis</name>
    <dbReference type="NCBI Taxonomy" id="158019"/>
    <lineage>
        <taxon>Eukaryota</taxon>
        <taxon>Metazoa</taxon>
        <taxon>Spiralia</taxon>
        <taxon>Lophotrochozoa</taxon>
        <taxon>Mollusca</taxon>
        <taxon>Cephalopoda</taxon>
        <taxon>Coleoidea</taxon>
        <taxon>Decapodiformes</taxon>
        <taxon>Sepiida</taxon>
        <taxon>Sepiina</taxon>
        <taxon>Sepiidae</taxon>
        <taxon>Acanthosepion</taxon>
    </lineage>
</organism>
<accession>A0A812DQD3</accession>
<dbReference type="GO" id="GO:0055085">
    <property type="term" value="P:transmembrane transport"/>
    <property type="evidence" value="ECO:0007669"/>
    <property type="project" value="InterPro"/>
</dbReference>
<evidence type="ECO:0000313" key="4">
    <source>
        <dbReference type="Proteomes" id="UP000597762"/>
    </source>
</evidence>
<keyword evidence="4" id="KW-1185">Reference proteome</keyword>
<dbReference type="EMBL" id="CAHIKZ030003780">
    <property type="protein sequence ID" value="CAE1303996.1"/>
    <property type="molecule type" value="Genomic_DNA"/>
</dbReference>
<keyword evidence="1" id="KW-1015">Disulfide bond</keyword>
<keyword evidence="2" id="KW-0472">Membrane</keyword>
<gene>
    <name evidence="3" type="ORF">SPHA_56725</name>
</gene>
<dbReference type="GO" id="GO:0016020">
    <property type="term" value="C:membrane"/>
    <property type="evidence" value="ECO:0007669"/>
    <property type="project" value="InterPro"/>
</dbReference>
<dbReference type="Pfam" id="PF03137">
    <property type="entry name" value="OATP"/>
    <property type="match status" value="1"/>
</dbReference>
<name>A0A812DQD3_ACAPH</name>
<evidence type="ECO:0000313" key="3">
    <source>
        <dbReference type="EMBL" id="CAE1303996.1"/>
    </source>
</evidence>
<dbReference type="AlphaFoldDB" id="A0A812DQD3"/>
<feature type="transmembrane region" description="Helical" evidence="2">
    <location>
        <begin position="7"/>
        <end position="30"/>
    </location>
</feature>
<evidence type="ECO:0000256" key="2">
    <source>
        <dbReference type="SAM" id="Phobius"/>
    </source>
</evidence>
<reference evidence="3" key="1">
    <citation type="submission" date="2021-01" db="EMBL/GenBank/DDBJ databases">
        <authorList>
            <person name="Li R."/>
            <person name="Bekaert M."/>
        </authorList>
    </citation>
    <scope>NUCLEOTIDE SEQUENCE</scope>
    <source>
        <strain evidence="3">Farmed</strain>
    </source>
</reference>
<dbReference type="Proteomes" id="UP000597762">
    <property type="component" value="Unassembled WGS sequence"/>
</dbReference>
<feature type="transmembrane region" description="Helical" evidence="2">
    <location>
        <begin position="50"/>
        <end position="70"/>
    </location>
</feature>
<feature type="transmembrane region" description="Helical" evidence="2">
    <location>
        <begin position="124"/>
        <end position="151"/>
    </location>
</feature>
<dbReference type="Gene3D" id="1.20.1250.20">
    <property type="entry name" value="MFS general substrate transporter like domains"/>
    <property type="match status" value="1"/>
</dbReference>
<evidence type="ECO:0000256" key="1">
    <source>
        <dbReference type="ARBA" id="ARBA00023157"/>
    </source>
</evidence>
<keyword evidence="2" id="KW-0812">Transmembrane</keyword>
<feature type="transmembrane region" description="Helical" evidence="2">
    <location>
        <begin position="158"/>
        <end position="179"/>
    </location>
</feature>